<dbReference type="PRINTS" id="PR00196">
    <property type="entry name" value="ANNEXIN"/>
</dbReference>
<sequence length="754" mass="82350">MTLELYPASAHDAFHGTGIQYPAHIDEAVQQIYGACKGLGTDEQTLITVLGSKSPEVRNLVALRYKELYREPLKSLVKSETSGDFGRLLRMISTPLPETEAQILRDATKGMGTTESLIVQILSGRSNEEMNILKRSYFDLVGKDLAVTLNAELSGDFRKVVMAVLQSPQVPYNPAVHNAAKAEEEAIALYKAGQGRLGTNEEVFVGILVKAPAELLKMMDAVYVAKYNNNIVKAVDKEFSGDAKKSLNYLVRSTLDPYPAIAEVFEKTMKGFGTDETGLSTALVRYQSVLPYVKAAYKKLYHEELRDRISGETSGDYKKLLLEVFDAPHDPPRTKIKGVQGAASSTSSGGLNAAPTGAIHPAYLSAQTSYAASSVRRRHIRRRQDNSLTGKQRSAKQDMALRRTRRHNQEGIRRRHRLPNLRAEAPILQLKLRDRHQGIFPRSSSLDTLPNSHSSQATLRNNSIFNRDQDILRNNNSSSNRRSNQDIRINSRRPILLSSPATHRSNSSIRPSNHNQATVRRSIQVINRSNRGIRLNSNNRGILCSSLAILRRSRPILSSSSLATLLSNWDILLSSRDIRSLATHRNSSTLDTRQASRRTSNTHLPLANQAIHHRTELAHPTKVVATLRQADISSTQLLEDILRTEVPTTDLSSTELASSGSAIGSSASAASSTAETEAPTTIMVLLPDNLAPSYSGSGSVMFFDGSVGDDDKSKSASASSDSVAGEASGAAAGRNFEVATALTFFTILTALVVA</sequence>
<evidence type="ECO:0000256" key="1">
    <source>
        <dbReference type="ARBA" id="ARBA00007831"/>
    </source>
</evidence>
<evidence type="ECO:0000256" key="3">
    <source>
        <dbReference type="ARBA" id="ARBA00023216"/>
    </source>
</evidence>
<dbReference type="GO" id="GO:0005509">
    <property type="term" value="F:calcium ion binding"/>
    <property type="evidence" value="ECO:0007669"/>
    <property type="project" value="InterPro"/>
</dbReference>
<dbReference type="InterPro" id="IPR037104">
    <property type="entry name" value="Annexin_sf"/>
</dbReference>
<dbReference type="Pfam" id="PF00191">
    <property type="entry name" value="Annexin"/>
    <property type="match status" value="4"/>
</dbReference>
<dbReference type="InterPro" id="IPR018252">
    <property type="entry name" value="Annexin_repeat_CS"/>
</dbReference>
<evidence type="ECO:0000256" key="4">
    <source>
        <dbReference type="RuleBase" id="RU003540"/>
    </source>
</evidence>
<feature type="compositionally biased region" description="Low complexity" evidence="5">
    <location>
        <begin position="657"/>
        <end position="674"/>
    </location>
</feature>
<proteinExistence type="inferred from homology"/>
<keyword evidence="4" id="KW-0111">Calcium/phospholipid-binding</keyword>
<feature type="compositionally biased region" description="Low complexity" evidence="5">
    <location>
        <begin position="473"/>
        <end position="488"/>
    </location>
</feature>
<dbReference type="EMBL" id="DS566006">
    <property type="status" value="NOT_ANNOTATED_CDS"/>
    <property type="molecule type" value="Genomic_DNA"/>
</dbReference>
<evidence type="ECO:0000313" key="6">
    <source>
        <dbReference type="EnsemblProtists" id="Phyra93873"/>
    </source>
</evidence>
<reference evidence="6" key="2">
    <citation type="submission" date="2015-06" db="UniProtKB">
        <authorList>
            <consortium name="EnsemblProtists"/>
        </authorList>
    </citation>
    <scope>IDENTIFICATION</scope>
    <source>
        <strain evidence="6">Pr102</strain>
    </source>
</reference>
<dbReference type="SUPFAM" id="SSF47874">
    <property type="entry name" value="Annexin"/>
    <property type="match status" value="1"/>
</dbReference>
<protein>
    <recommendedName>
        <fullName evidence="4">Annexin</fullName>
    </recommendedName>
</protein>
<dbReference type="EnsemblProtists" id="Phyra93873">
    <property type="protein sequence ID" value="Phyra93873"/>
    <property type="gene ID" value="Phyra93873"/>
</dbReference>
<dbReference type="PROSITE" id="PS00223">
    <property type="entry name" value="ANNEXIN_1"/>
    <property type="match status" value="1"/>
</dbReference>
<dbReference type="HOGENOM" id="CLU_429914_0_0_1"/>
<dbReference type="Proteomes" id="UP000005238">
    <property type="component" value="Unassembled WGS sequence"/>
</dbReference>
<dbReference type="VEuPathDB" id="FungiDB:KRP23_876"/>
<comment type="domain">
    <text evidence="4">A pair of annexin repeats may form one binding site for calcium and phospholipid.</text>
</comment>
<dbReference type="GO" id="GO:0005886">
    <property type="term" value="C:plasma membrane"/>
    <property type="evidence" value="ECO:0000318"/>
    <property type="project" value="GO_Central"/>
</dbReference>
<evidence type="ECO:0000256" key="5">
    <source>
        <dbReference type="SAM" id="MobiDB-lite"/>
    </source>
</evidence>
<dbReference type="PANTHER" id="PTHR10502:SF102">
    <property type="entry name" value="ANNEXIN B11"/>
    <property type="match status" value="1"/>
</dbReference>
<evidence type="ECO:0000256" key="2">
    <source>
        <dbReference type="ARBA" id="ARBA00022737"/>
    </source>
</evidence>
<dbReference type="GO" id="GO:0005737">
    <property type="term" value="C:cytoplasm"/>
    <property type="evidence" value="ECO:0000318"/>
    <property type="project" value="GO_Central"/>
</dbReference>
<dbReference type="AlphaFoldDB" id="H3HB94"/>
<feature type="compositionally biased region" description="Polar residues" evidence="5">
    <location>
        <begin position="499"/>
        <end position="517"/>
    </location>
</feature>
<feature type="compositionally biased region" description="Basic and acidic residues" evidence="5">
    <location>
        <begin position="395"/>
        <end position="412"/>
    </location>
</feature>
<keyword evidence="7" id="KW-1185">Reference proteome</keyword>
<keyword evidence="2 4" id="KW-0677">Repeat</keyword>
<dbReference type="GO" id="GO:0001786">
    <property type="term" value="F:phosphatidylserine binding"/>
    <property type="evidence" value="ECO:0000318"/>
    <property type="project" value="GO_Central"/>
</dbReference>
<keyword evidence="3 4" id="KW-0041">Annexin</keyword>
<dbReference type="PANTHER" id="PTHR10502">
    <property type="entry name" value="ANNEXIN"/>
    <property type="match status" value="1"/>
</dbReference>
<dbReference type="VEuPathDB" id="FungiDB:KRP22_6206"/>
<keyword evidence="4" id="KW-0106">Calcium</keyword>
<dbReference type="Gene3D" id="1.10.220.10">
    <property type="entry name" value="Annexin"/>
    <property type="match status" value="4"/>
</dbReference>
<dbReference type="SMART" id="SM00335">
    <property type="entry name" value="ANX"/>
    <property type="match status" value="4"/>
</dbReference>
<accession>H3HB94</accession>
<dbReference type="InParanoid" id="H3HB94"/>
<dbReference type="PROSITE" id="PS51897">
    <property type="entry name" value="ANNEXIN_2"/>
    <property type="match status" value="4"/>
</dbReference>
<dbReference type="GO" id="GO:0005544">
    <property type="term" value="F:calcium-dependent phospholipid binding"/>
    <property type="evidence" value="ECO:0000318"/>
    <property type="project" value="GO_Central"/>
</dbReference>
<feature type="region of interest" description="Disordered" evidence="5">
    <location>
        <begin position="373"/>
        <end position="418"/>
    </location>
</feature>
<dbReference type="InterPro" id="IPR018502">
    <property type="entry name" value="Annexin_repeat"/>
</dbReference>
<name>H3HB94_PHYRM</name>
<feature type="region of interest" description="Disordered" evidence="5">
    <location>
        <begin position="460"/>
        <end position="517"/>
    </location>
</feature>
<reference evidence="7" key="1">
    <citation type="journal article" date="2006" name="Science">
        <title>Phytophthora genome sequences uncover evolutionary origins and mechanisms of pathogenesis.</title>
        <authorList>
            <person name="Tyler B.M."/>
            <person name="Tripathy S."/>
            <person name="Zhang X."/>
            <person name="Dehal P."/>
            <person name="Jiang R.H."/>
            <person name="Aerts A."/>
            <person name="Arredondo F.D."/>
            <person name="Baxter L."/>
            <person name="Bensasson D."/>
            <person name="Beynon J.L."/>
            <person name="Chapman J."/>
            <person name="Damasceno C.M."/>
            <person name="Dorrance A.E."/>
            <person name="Dou D."/>
            <person name="Dickerman A.W."/>
            <person name="Dubchak I.L."/>
            <person name="Garbelotto M."/>
            <person name="Gijzen M."/>
            <person name="Gordon S.G."/>
            <person name="Govers F."/>
            <person name="Grunwald N.J."/>
            <person name="Huang W."/>
            <person name="Ivors K.L."/>
            <person name="Jones R.W."/>
            <person name="Kamoun S."/>
            <person name="Krampis K."/>
            <person name="Lamour K.H."/>
            <person name="Lee M.K."/>
            <person name="McDonald W.H."/>
            <person name="Medina M."/>
            <person name="Meijer H.J."/>
            <person name="Nordberg E.K."/>
            <person name="Maclean D.J."/>
            <person name="Ospina-Giraldo M.D."/>
            <person name="Morris P.F."/>
            <person name="Phuntumart V."/>
            <person name="Putnam N.H."/>
            <person name="Rash S."/>
            <person name="Rose J.K."/>
            <person name="Sakihama Y."/>
            <person name="Salamov A.A."/>
            <person name="Savidor A."/>
            <person name="Scheuring C.F."/>
            <person name="Smith B.M."/>
            <person name="Sobral B.W."/>
            <person name="Terry A."/>
            <person name="Torto-Alalibo T.A."/>
            <person name="Win J."/>
            <person name="Xu Z."/>
            <person name="Zhang H."/>
            <person name="Grigoriev I.V."/>
            <person name="Rokhsar D.S."/>
            <person name="Boore J.L."/>
        </authorList>
    </citation>
    <scope>NUCLEOTIDE SEQUENCE [LARGE SCALE GENOMIC DNA]</scope>
    <source>
        <strain evidence="7">Pr102</strain>
    </source>
</reference>
<comment type="similarity">
    <text evidence="1 4">Belongs to the annexin family.</text>
</comment>
<dbReference type="eggNOG" id="KOG0819">
    <property type="taxonomic scope" value="Eukaryota"/>
</dbReference>
<organism evidence="6 7">
    <name type="scientific">Phytophthora ramorum</name>
    <name type="common">Sudden oak death agent</name>
    <dbReference type="NCBI Taxonomy" id="164328"/>
    <lineage>
        <taxon>Eukaryota</taxon>
        <taxon>Sar</taxon>
        <taxon>Stramenopiles</taxon>
        <taxon>Oomycota</taxon>
        <taxon>Peronosporomycetes</taxon>
        <taxon>Peronosporales</taxon>
        <taxon>Peronosporaceae</taxon>
        <taxon>Phytophthora</taxon>
    </lineage>
</organism>
<evidence type="ECO:0000313" key="7">
    <source>
        <dbReference type="Proteomes" id="UP000005238"/>
    </source>
</evidence>
<feature type="region of interest" description="Disordered" evidence="5">
    <location>
        <begin position="649"/>
        <end position="674"/>
    </location>
</feature>
<dbReference type="InterPro" id="IPR001464">
    <property type="entry name" value="Annexin"/>
</dbReference>
<dbReference type="STRING" id="164328.H3HB94"/>